<gene>
    <name evidence="5" type="ORF">GMOD_00007975</name>
</gene>
<sequence length="986" mass="109122">MRHRVAPHGQLIESRIIDINRIIAVRKVQVPNVRDESAVTCFGVVGGGSIGVGLYTREVKASVLYDCTEFPIDMRETWVLEWSDQDGRCVGAPSLVRVNAVLSTSEVEMREPTQYEDSNGHLDDTDETTAGAAYADEEAHLLRRQELEYEEPASSTKHYMQTRQQRLWGYLRGPEPPRTQAIKPYFASIQMRPVRWLEAYGLNKPVSLVLVLLLWLMIFIWCLTAQLPLQDADGNDVFNLDCVDTLWGRKNQCGVDGINCRPFNNTSFAFRCPAKCGDVQLLNPHVVGPLEVNYRPLVIGTGLYRGDSFICASAIHAGIVDRQKGGGGRINLVGAHDHYTSTRRHGIESIPFDSYFPLSFSVTLDDSFDPGSDPRLLLLPVSILSTVFLAIYSTSPKIFFPIFTLIFAHVSFISDPPTASPLNITVLPDHLSMFAKRLLPALFVAVVLYSTIIKRTLFGLTAQIEKAVLWLGGFWIGALSNYTFDWIPISRLTAHDLEQQPGAKLALAVIILILAVIIVGQVYFFWLEGRLICYLGLYGLFLLGIIFCVTLPGVNLRIHHYILALLLLPGTSLQTRPSLLYQGILLGLFVNGIARWDFDSILQTSAALHADARFDSVVPKIMTPSIELGEDLLVATFTYNSPLADVDGISAMVNDVERGRAFYADELDGALNSFVWTRPANDHLNEYFRWAYILNGRTLDYSKPGTLFGNGTWISTLLLSQIKFNTPNSVSQIANNVLQYGLLVNTTLALAALAPRKDNSTSTPTSTPTPPQHKTICPVVPRCPRWDGCISTTPSKAEFELKCSTDYESPVIGVTRAAIFGECAEACSHHRNCVGFNHVGEYCYLFGGPLGTPKVNNSSLNSGIKIKEKPARPVANLPACTGDMSCPMNDQCHYTLGKDVYKLHCNFDYYGGDLYAKEAETVLGCAMECTKDSKCEAATFADGRCYMKNKHHNLVYDPDVDSLVRVPAKLVPGKARNASAIFAVYH</sequence>
<dbReference type="Gene3D" id="3.50.4.10">
    <property type="entry name" value="Hepatocyte Growth Factor"/>
    <property type="match status" value="1"/>
</dbReference>
<feature type="transmembrane region" description="Helical" evidence="2">
    <location>
        <begin position="205"/>
        <end position="223"/>
    </location>
</feature>
<feature type="domain" description="Apple" evidence="4">
    <location>
        <begin position="789"/>
        <end position="871"/>
    </location>
</feature>
<name>A0A3M7MG51_9PLEO</name>
<evidence type="ECO:0000313" key="5">
    <source>
        <dbReference type="EMBL" id="RMZ73463.1"/>
    </source>
</evidence>
<dbReference type="PROSITE" id="PS50820">
    <property type="entry name" value="LCCL"/>
    <property type="match status" value="1"/>
</dbReference>
<keyword evidence="2" id="KW-1133">Transmembrane helix</keyword>
<dbReference type="PANTHER" id="PTHR31331:SF8">
    <property type="entry name" value="LCCL DOMAIN PROTEIN (AFU_ORTHOLOGUE AFUA_5G02970)"/>
    <property type="match status" value="1"/>
</dbReference>
<feature type="region of interest" description="Disordered" evidence="1">
    <location>
        <begin position="755"/>
        <end position="774"/>
    </location>
</feature>
<keyword evidence="2" id="KW-0812">Transmembrane</keyword>
<reference evidence="5 6" key="1">
    <citation type="journal article" date="2014" name="PLoS ONE">
        <title>De novo Genome Assembly of the Fungal Plant Pathogen Pyrenophora semeniperda.</title>
        <authorList>
            <person name="Soliai M.M."/>
            <person name="Meyer S.E."/>
            <person name="Udall J.A."/>
            <person name="Elzinga D.E."/>
            <person name="Hermansen R.A."/>
            <person name="Bodily P.M."/>
            <person name="Hart A.A."/>
            <person name="Coleman C.E."/>
        </authorList>
    </citation>
    <scope>NUCLEOTIDE SEQUENCE [LARGE SCALE GENOMIC DNA]</scope>
    <source>
        <strain evidence="5 6">CCB06</strain>
        <tissue evidence="5">Mycelium</tissue>
    </source>
</reference>
<dbReference type="Gene3D" id="2.170.130.20">
    <property type="entry name" value="LCCL-like domain"/>
    <property type="match status" value="1"/>
</dbReference>
<feature type="transmembrane region" description="Helical" evidence="2">
    <location>
        <begin position="538"/>
        <end position="558"/>
    </location>
</feature>
<evidence type="ECO:0000259" key="4">
    <source>
        <dbReference type="PROSITE" id="PS50948"/>
    </source>
</evidence>
<accession>A0A3M7MG51</accession>
<dbReference type="InterPro" id="IPR036609">
    <property type="entry name" value="LCCL_sf"/>
</dbReference>
<proteinExistence type="predicted"/>
<dbReference type="EMBL" id="KE747840">
    <property type="protein sequence ID" value="RMZ73463.1"/>
    <property type="molecule type" value="Genomic_DNA"/>
</dbReference>
<feature type="transmembrane region" description="Helical" evidence="2">
    <location>
        <begin position="467"/>
        <end position="484"/>
    </location>
</feature>
<evidence type="ECO:0000256" key="2">
    <source>
        <dbReference type="SAM" id="Phobius"/>
    </source>
</evidence>
<evidence type="ECO:0000259" key="3">
    <source>
        <dbReference type="PROSITE" id="PS50820"/>
    </source>
</evidence>
<dbReference type="SUPFAM" id="SSF69848">
    <property type="entry name" value="LCCL domain"/>
    <property type="match status" value="1"/>
</dbReference>
<dbReference type="Proteomes" id="UP000265663">
    <property type="component" value="Unassembled WGS sequence"/>
</dbReference>
<feature type="compositionally biased region" description="Low complexity" evidence="1">
    <location>
        <begin position="755"/>
        <end position="766"/>
    </location>
</feature>
<evidence type="ECO:0000256" key="1">
    <source>
        <dbReference type="SAM" id="MobiDB-lite"/>
    </source>
</evidence>
<keyword evidence="2" id="KW-0472">Membrane</keyword>
<dbReference type="AlphaFoldDB" id="A0A3M7MG51"/>
<dbReference type="PROSITE" id="PS50948">
    <property type="entry name" value="PAN"/>
    <property type="match status" value="1"/>
</dbReference>
<dbReference type="InterPro" id="IPR051957">
    <property type="entry name" value="CRISP-LCCL_domain"/>
</dbReference>
<protein>
    <submittedName>
        <fullName evidence="5">Lccl domain-containing</fullName>
    </submittedName>
</protein>
<feature type="region of interest" description="Disordered" evidence="1">
    <location>
        <begin position="108"/>
        <end position="127"/>
    </location>
</feature>
<dbReference type="PANTHER" id="PTHR31331">
    <property type="entry name" value="LCCL DOMAIN PROTEIN (AFU_ORTHOLOGUE AFUA_5G08630)"/>
    <property type="match status" value="1"/>
</dbReference>
<feature type="compositionally biased region" description="Basic and acidic residues" evidence="1">
    <location>
        <begin position="108"/>
        <end position="123"/>
    </location>
</feature>
<evidence type="ECO:0000313" key="6">
    <source>
        <dbReference type="Proteomes" id="UP000265663"/>
    </source>
</evidence>
<feature type="transmembrane region" description="Helical" evidence="2">
    <location>
        <begin position="398"/>
        <end position="414"/>
    </location>
</feature>
<keyword evidence="6" id="KW-1185">Reference proteome</keyword>
<dbReference type="Pfam" id="PF03815">
    <property type="entry name" value="LCCL"/>
    <property type="match status" value="1"/>
</dbReference>
<feature type="transmembrane region" description="Helical" evidence="2">
    <location>
        <begin position="376"/>
        <end position="392"/>
    </location>
</feature>
<organism evidence="5 6">
    <name type="scientific">Pyrenophora seminiperda CCB06</name>
    <dbReference type="NCBI Taxonomy" id="1302712"/>
    <lineage>
        <taxon>Eukaryota</taxon>
        <taxon>Fungi</taxon>
        <taxon>Dikarya</taxon>
        <taxon>Ascomycota</taxon>
        <taxon>Pezizomycotina</taxon>
        <taxon>Dothideomycetes</taxon>
        <taxon>Pleosporomycetidae</taxon>
        <taxon>Pleosporales</taxon>
        <taxon>Pleosporineae</taxon>
        <taxon>Pleosporaceae</taxon>
        <taxon>Pyrenophora</taxon>
    </lineage>
</organism>
<dbReference type="Pfam" id="PF14295">
    <property type="entry name" value="PAN_4"/>
    <property type="match status" value="2"/>
</dbReference>
<dbReference type="InterPro" id="IPR004043">
    <property type="entry name" value="LCCL"/>
</dbReference>
<feature type="transmembrane region" description="Helical" evidence="2">
    <location>
        <begin position="505"/>
        <end position="526"/>
    </location>
</feature>
<dbReference type="SMART" id="SM00603">
    <property type="entry name" value="LCCL"/>
    <property type="match status" value="1"/>
</dbReference>
<dbReference type="InterPro" id="IPR003609">
    <property type="entry name" value="Pan_app"/>
</dbReference>
<dbReference type="OrthoDB" id="441660at2759"/>
<feature type="transmembrane region" description="Helical" evidence="2">
    <location>
        <begin position="434"/>
        <end position="452"/>
    </location>
</feature>
<feature type="domain" description="LCCL" evidence="3">
    <location>
        <begin position="298"/>
        <end position="350"/>
    </location>
</feature>